<feature type="region of interest" description="Disordered" evidence="4">
    <location>
        <begin position="1"/>
        <end position="38"/>
    </location>
</feature>
<evidence type="ECO:0000256" key="4">
    <source>
        <dbReference type="SAM" id="MobiDB-lite"/>
    </source>
</evidence>
<name>A0A1H9SHU0_9CORY</name>
<dbReference type="AlphaFoldDB" id="A0A1H9SHU0"/>
<comment type="catalytic activity">
    <reaction evidence="3">
        <text>an N-acyl-L-alpha-aminoacyl-tRNA + H2O = an N-acyl-L-amino acid + a tRNA + H(+)</text>
        <dbReference type="Rhea" id="RHEA:54448"/>
        <dbReference type="Rhea" id="RHEA-COMP:10123"/>
        <dbReference type="Rhea" id="RHEA-COMP:13883"/>
        <dbReference type="ChEBI" id="CHEBI:15377"/>
        <dbReference type="ChEBI" id="CHEBI:15378"/>
        <dbReference type="ChEBI" id="CHEBI:59874"/>
        <dbReference type="ChEBI" id="CHEBI:78442"/>
        <dbReference type="ChEBI" id="CHEBI:138191"/>
        <dbReference type="EC" id="3.1.1.29"/>
    </reaction>
</comment>
<dbReference type="SUPFAM" id="SSF102462">
    <property type="entry name" value="Peptidyl-tRNA hydrolase II"/>
    <property type="match status" value="1"/>
</dbReference>
<keyword evidence="6" id="KW-1185">Reference proteome</keyword>
<dbReference type="STRING" id="1121357.SAMN05661109_01124"/>
<keyword evidence="2 5" id="KW-0378">Hydrolase</keyword>
<reference evidence="6" key="1">
    <citation type="submission" date="2016-10" db="EMBL/GenBank/DDBJ databases">
        <authorList>
            <person name="Varghese N."/>
            <person name="Submissions S."/>
        </authorList>
    </citation>
    <scope>NUCLEOTIDE SEQUENCE [LARGE SCALE GENOMIC DNA]</scope>
    <source>
        <strain evidence="6">DSM 20524</strain>
    </source>
</reference>
<dbReference type="GO" id="GO:0004045">
    <property type="term" value="F:peptidyl-tRNA hydrolase activity"/>
    <property type="evidence" value="ECO:0007669"/>
    <property type="project" value="UniProtKB-EC"/>
</dbReference>
<dbReference type="InterPro" id="IPR023476">
    <property type="entry name" value="Pep_tRNA_hydro_II_dom_sf"/>
</dbReference>
<gene>
    <name evidence="5" type="ORF">SAMN05661109_01124</name>
</gene>
<dbReference type="Gene3D" id="3.40.1490.10">
    <property type="entry name" value="Bit1"/>
    <property type="match status" value="1"/>
</dbReference>
<organism evidence="5 6">
    <name type="scientific">Corynebacterium cystitidis DSM 20524</name>
    <dbReference type="NCBI Taxonomy" id="1121357"/>
    <lineage>
        <taxon>Bacteria</taxon>
        <taxon>Bacillati</taxon>
        <taxon>Actinomycetota</taxon>
        <taxon>Actinomycetes</taxon>
        <taxon>Mycobacteriales</taxon>
        <taxon>Corynebacteriaceae</taxon>
        <taxon>Corynebacterium</taxon>
    </lineage>
</organism>
<evidence type="ECO:0000313" key="5">
    <source>
        <dbReference type="EMBL" id="SER84547.1"/>
    </source>
</evidence>
<evidence type="ECO:0000313" key="6">
    <source>
        <dbReference type="Proteomes" id="UP000198929"/>
    </source>
</evidence>
<dbReference type="Pfam" id="PF01981">
    <property type="entry name" value="PTH2"/>
    <property type="match status" value="1"/>
</dbReference>
<accession>A0A1H9SHU0</accession>
<dbReference type="EC" id="3.1.1.29" evidence="1"/>
<sequence length="252" mass="26705">MHDDSPSEESLIAAAHAVLSRSVSSDRRDRHENPDDPSTVQAMQIALHLPKQDPPDRNAVLVAAAQAVVGVCLAPQAGQDGPWRDGLTSWYSHLIRKVARRGRNKAWDDVQEFPGVTASVRGAQVRAFVPSAVSEVPAPIKKLQIHGTDLPASKTTALEPRVPTIAVDAALNMTVGKAAAQVGHASMLWAAQLSTSQAVSWALTGFPLNVVECSGEAFVQAARTPGALCVRDAGFTEIAADSVTAAIFRRII</sequence>
<dbReference type="EMBL" id="FOGQ01000004">
    <property type="protein sequence ID" value="SER84547.1"/>
    <property type="molecule type" value="Genomic_DNA"/>
</dbReference>
<protein>
    <recommendedName>
        <fullName evidence="1">peptidyl-tRNA hydrolase</fullName>
        <ecNumber evidence="1">3.1.1.29</ecNumber>
    </recommendedName>
</protein>
<dbReference type="RefSeq" id="WP_092257451.1">
    <property type="nucleotide sequence ID" value="NZ_CP047199.1"/>
</dbReference>
<feature type="compositionally biased region" description="Basic and acidic residues" evidence="4">
    <location>
        <begin position="24"/>
        <end position="34"/>
    </location>
</feature>
<dbReference type="InterPro" id="IPR002833">
    <property type="entry name" value="PTH2"/>
</dbReference>
<evidence type="ECO:0000256" key="1">
    <source>
        <dbReference type="ARBA" id="ARBA00013260"/>
    </source>
</evidence>
<proteinExistence type="predicted"/>
<evidence type="ECO:0000256" key="2">
    <source>
        <dbReference type="ARBA" id="ARBA00022801"/>
    </source>
</evidence>
<dbReference type="Proteomes" id="UP000198929">
    <property type="component" value="Unassembled WGS sequence"/>
</dbReference>
<evidence type="ECO:0000256" key="3">
    <source>
        <dbReference type="ARBA" id="ARBA00048707"/>
    </source>
</evidence>